<reference evidence="1 2" key="1">
    <citation type="submission" date="2017-08" db="EMBL/GenBank/DDBJ databases">
        <title>Genomic and metabolic characterisation of spoilage-associated Pseudomonas species.</title>
        <authorList>
            <person name="Stanborough T."/>
            <person name="Fegan N."/>
            <person name="Powell S.M."/>
            <person name="Singh T."/>
            <person name="Tamplin M.L."/>
            <person name="Chandry P.S."/>
        </authorList>
    </citation>
    <scope>NUCLEOTIDE SEQUENCE [LARGE SCALE GENOMIC DNA]</scope>
    <source>
        <strain evidence="1 2">L1802</strain>
    </source>
</reference>
<sequence length="229" mass="25379">MEYKLKVVSGQLIFLPDNLPVPFESDLACSQFFMQFYADGRADRFSSLGSWDQRIGEARVQTKWITTLSQNVDVKPSEDAFFDVLSVVSELINHAHAINSGVSLELLRDGLKALMCDARAQKVFFDSVFKRSVSDRTPNDQGSLNVSFLLSVLNPHNQLLTVQVRMSVHGDPGASIFIRPLEGKELIGTPSLTVSSAELNARMYEKVRGNINAFVKDVAVDQIVDVAIN</sequence>
<dbReference type="OrthoDB" id="6887970at2"/>
<name>A0A266NF86_9PSED</name>
<organism evidence="1 2">
    <name type="scientific">Pseudomonas lundensis</name>
    <dbReference type="NCBI Taxonomy" id="86185"/>
    <lineage>
        <taxon>Bacteria</taxon>
        <taxon>Pseudomonadati</taxon>
        <taxon>Pseudomonadota</taxon>
        <taxon>Gammaproteobacteria</taxon>
        <taxon>Pseudomonadales</taxon>
        <taxon>Pseudomonadaceae</taxon>
        <taxon>Pseudomonas</taxon>
    </lineage>
</organism>
<dbReference type="AlphaFoldDB" id="A0A266NF86"/>
<protein>
    <submittedName>
        <fullName evidence="1">Uncharacterized protein</fullName>
    </submittedName>
</protein>
<dbReference type="Proteomes" id="UP000215788">
    <property type="component" value="Unassembled WGS sequence"/>
</dbReference>
<accession>A0A266NF86</accession>
<gene>
    <name evidence="1" type="ORF">CJF39_02590</name>
</gene>
<comment type="caution">
    <text evidence="1">The sequence shown here is derived from an EMBL/GenBank/DDBJ whole genome shotgun (WGS) entry which is preliminary data.</text>
</comment>
<evidence type="ECO:0000313" key="2">
    <source>
        <dbReference type="Proteomes" id="UP000215788"/>
    </source>
</evidence>
<evidence type="ECO:0000313" key="1">
    <source>
        <dbReference type="EMBL" id="OZY61146.1"/>
    </source>
</evidence>
<dbReference type="RefSeq" id="WP_094992028.1">
    <property type="nucleotide sequence ID" value="NZ_NQKI01000002.1"/>
</dbReference>
<dbReference type="EMBL" id="NQKI01000002">
    <property type="protein sequence ID" value="OZY61146.1"/>
    <property type="molecule type" value="Genomic_DNA"/>
</dbReference>
<proteinExistence type="predicted"/>